<organism evidence="2 3">
    <name type="scientific">[Candida] arabinofermentans NRRL YB-2248</name>
    <dbReference type="NCBI Taxonomy" id="983967"/>
    <lineage>
        <taxon>Eukaryota</taxon>
        <taxon>Fungi</taxon>
        <taxon>Dikarya</taxon>
        <taxon>Ascomycota</taxon>
        <taxon>Saccharomycotina</taxon>
        <taxon>Pichiomycetes</taxon>
        <taxon>Pichiales</taxon>
        <taxon>Pichiaceae</taxon>
        <taxon>Ogataea</taxon>
        <taxon>Ogataea/Candida clade</taxon>
    </lineage>
</organism>
<dbReference type="Proteomes" id="UP000094801">
    <property type="component" value="Unassembled WGS sequence"/>
</dbReference>
<name>A0A1E4T8S6_9ASCO</name>
<dbReference type="GO" id="GO:0005739">
    <property type="term" value="C:mitochondrion"/>
    <property type="evidence" value="ECO:0007669"/>
    <property type="project" value="TreeGrafter"/>
</dbReference>
<accession>A0A1E4T8S6</accession>
<dbReference type="InterPro" id="IPR045866">
    <property type="entry name" value="FAM210A/B-like"/>
</dbReference>
<protein>
    <recommendedName>
        <fullName evidence="1">DUF1279 domain-containing protein</fullName>
    </recommendedName>
</protein>
<sequence length="249" mass="27576">MFLSRTTTVTTLKFIGGNLGLINHTAHRTIVTGNASFFSKFHPVSYRSLFKDVIARTRRFNSTRAPIPSPTEKKPTGIKLLIQEYGYSALGIYLGLSCIDLPICFLLVHSAGEDKIKELQDKALYWFGLDKWAFKKKQSDSDPDSDSDSSEGIVTSTLWTEFAVAYAIHKSLIFIRLPITAAITPAVVGKLRSLGFNVGKFTSAAKHSVGQEGLKGTLTKDGIRGMAKNMSHTQDFGKPASKTQRWFFF</sequence>
<dbReference type="InterPro" id="IPR009688">
    <property type="entry name" value="FAM210A/B-like_dom"/>
</dbReference>
<gene>
    <name evidence="2" type="ORF">CANARDRAFT_5450</name>
</gene>
<evidence type="ECO:0000259" key="1">
    <source>
        <dbReference type="Pfam" id="PF06916"/>
    </source>
</evidence>
<dbReference type="EMBL" id="KV453847">
    <property type="protein sequence ID" value="ODV88152.1"/>
    <property type="molecule type" value="Genomic_DNA"/>
</dbReference>
<dbReference type="Pfam" id="PF06916">
    <property type="entry name" value="FAM210A-B_dom"/>
    <property type="match status" value="1"/>
</dbReference>
<keyword evidence="3" id="KW-1185">Reference proteome</keyword>
<reference evidence="3" key="1">
    <citation type="submission" date="2016-04" db="EMBL/GenBank/DDBJ databases">
        <title>Comparative genomics of biotechnologically important yeasts.</title>
        <authorList>
            <consortium name="DOE Joint Genome Institute"/>
            <person name="Riley R."/>
            <person name="Haridas S."/>
            <person name="Wolfe K.H."/>
            <person name="Lopes M.R."/>
            <person name="Hittinger C.T."/>
            <person name="Goker M."/>
            <person name="Salamov A."/>
            <person name="Wisecaver J."/>
            <person name="Long T.M."/>
            <person name="Aerts A.L."/>
            <person name="Barry K."/>
            <person name="Choi C."/>
            <person name="Clum A."/>
            <person name="Coughlan A.Y."/>
            <person name="Deshpande S."/>
            <person name="Douglass A.P."/>
            <person name="Hanson S.J."/>
            <person name="Klenk H.-P."/>
            <person name="Labutti K."/>
            <person name="Lapidus A."/>
            <person name="Lindquist E."/>
            <person name="Lipzen A."/>
            <person name="Meier-Kolthoff J.P."/>
            <person name="Ohm R.A."/>
            <person name="Otillar R.P."/>
            <person name="Pangilinan J."/>
            <person name="Peng Y."/>
            <person name="Rokas A."/>
            <person name="Rosa C.A."/>
            <person name="Scheuner C."/>
            <person name="Sibirny A.A."/>
            <person name="Slot J.C."/>
            <person name="Stielow J.B."/>
            <person name="Sun H."/>
            <person name="Kurtzman C.P."/>
            <person name="Blackwell M."/>
            <person name="Grigoriev I.V."/>
            <person name="Jeffries T.W."/>
        </authorList>
    </citation>
    <scope>NUCLEOTIDE SEQUENCE [LARGE SCALE GENOMIC DNA]</scope>
    <source>
        <strain evidence="3">NRRL YB-2248</strain>
    </source>
</reference>
<dbReference type="OrthoDB" id="426386at2759"/>
<feature type="domain" description="DUF1279" evidence="1">
    <location>
        <begin position="78"/>
        <end position="185"/>
    </location>
</feature>
<dbReference type="PANTHER" id="PTHR21377:SF0">
    <property type="entry name" value="PROTEIN FAM210B, MITOCHONDRIAL"/>
    <property type="match status" value="1"/>
</dbReference>
<evidence type="ECO:0000313" key="2">
    <source>
        <dbReference type="EMBL" id="ODV88152.1"/>
    </source>
</evidence>
<dbReference type="AlphaFoldDB" id="A0A1E4T8S6"/>
<proteinExistence type="predicted"/>
<dbReference type="PANTHER" id="PTHR21377">
    <property type="entry name" value="PROTEIN FAM210B, MITOCHONDRIAL"/>
    <property type="match status" value="1"/>
</dbReference>
<evidence type="ECO:0000313" key="3">
    <source>
        <dbReference type="Proteomes" id="UP000094801"/>
    </source>
</evidence>